<dbReference type="RefSeq" id="WP_350243998.1">
    <property type="nucleotide sequence ID" value="NZ_CP158299.1"/>
</dbReference>
<name>A0AAU7UCN4_9DEIO</name>
<dbReference type="EMBL" id="CP158299">
    <property type="protein sequence ID" value="XBV85952.1"/>
    <property type="molecule type" value="Genomic_DNA"/>
</dbReference>
<sequence>MTAQALIVLHAQRHRLDDRPITDPLLQQARRQIAQARQQGILVVYLQHDGQEGDPDQPFTRGWTLHPEFRAEAGDLLLRVTDDDAFQGSRLDAELRHLGVQTLTLLALDAGGAARAATARTAEALGYVLAQAEPILSAD</sequence>
<dbReference type="InterPro" id="IPR000868">
    <property type="entry name" value="Isochorismatase-like_dom"/>
</dbReference>
<evidence type="ECO:0000259" key="1">
    <source>
        <dbReference type="Pfam" id="PF00857"/>
    </source>
</evidence>
<organism evidence="2">
    <name type="scientific">Deinococcus sonorensis KR-87</name>
    <dbReference type="NCBI Taxonomy" id="694439"/>
    <lineage>
        <taxon>Bacteria</taxon>
        <taxon>Thermotogati</taxon>
        <taxon>Deinococcota</taxon>
        <taxon>Deinococci</taxon>
        <taxon>Deinococcales</taxon>
        <taxon>Deinococcaceae</taxon>
        <taxon>Deinococcus</taxon>
    </lineage>
</organism>
<dbReference type="KEGG" id="dsc:ABOD76_06495"/>
<dbReference type="Pfam" id="PF00857">
    <property type="entry name" value="Isochorismatase"/>
    <property type="match status" value="1"/>
</dbReference>
<dbReference type="AlphaFoldDB" id="A0AAU7UCN4"/>
<dbReference type="Gene3D" id="3.40.50.850">
    <property type="entry name" value="Isochorismatase-like"/>
    <property type="match status" value="1"/>
</dbReference>
<protein>
    <submittedName>
        <fullName evidence="2">Isochorismatase family protein</fullName>
    </submittedName>
</protein>
<dbReference type="InterPro" id="IPR036380">
    <property type="entry name" value="Isochorismatase-like_sf"/>
</dbReference>
<feature type="domain" description="Isochorismatase-like" evidence="1">
    <location>
        <begin position="5"/>
        <end position="107"/>
    </location>
</feature>
<accession>A0AAU7UCN4</accession>
<evidence type="ECO:0000313" key="2">
    <source>
        <dbReference type="EMBL" id="XBV85952.1"/>
    </source>
</evidence>
<dbReference type="SUPFAM" id="SSF52499">
    <property type="entry name" value="Isochorismatase-like hydrolases"/>
    <property type="match status" value="1"/>
</dbReference>
<reference evidence="2" key="1">
    <citation type="submission" date="2024-06" db="EMBL/GenBank/DDBJ databases">
        <title>Draft Genome Sequence of Deinococcus sonorensis Type Strain KR-87, a Biofilm Producing Representative of the Genus Deinococcus.</title>
        <authorList>
            <person name="Boren L.S."/>
            <person name="Grosso R.A."/>
            <person name="Hugenberg-Cox A.N."/>
            <person name="Hill J.T.E."/>
            <person name="Albert C.M."/>
            <person name="Tuohy J.M."/>
        </authorList>
    </citation>
    <scope>NUCLEOTIDE SEQUENCE</scope>
    <source>
        <strain evidence="2">KR-87</strain>
    </source>
</reference>
<proteinExistence type="predicted"/>
<gene>
    <name evidence="2" type="ORF">ABOD76_06495</name>
</gene>